<dbReference type="AlphaFoldDB" id="A0A553MRM0"/>
<dbReference type="Pfam" id="PF01918">
    <property type="entry name" value="Alba"/>
    <property type="match status" value="1"/>
</dbReference>
<dbReference type="InterPro" id="IPR002775">
    <property type="entry name" value="DNA/RNA-bd_Alba-like"/>
</dbReference>
<dbReference type="InterPro" id="IPR036882">
    <property type="entry name" value="Alba-like_dom_sf"/>
</dbReference>
<dbReference type="GO" id="GO:0000172">
    <property type="term" value="C:ribonuclease MRP complex"/>
    <property type="evidence" value="ECO:0007669"/>
    <property type="project" value="TreeGrafter"/>
</dbReference>
<dbReference type="PANTHER" id="PTHR13516">
    <property type="entry name" value="RIBONUCLEASE P SUBUNIT P25"/>
    <property type="match status" value="1"/>
</dbReference>
<evidence type="ECO:0000313" key="6">
    <source>
        <dbReference type="Proteomes" id="UP000316079"/>
    </source>
</evidence>
<sequence>MFTPSTELPDCTQSKCTASIQLKPTNLPRSPVKAITEGYRKVAATRETMPCPIPGVSSEVLEMRVKEGSKIRNILNFAMSRFEGDRCVTSQVLFSGTGRAMTKTITCAEIMKRKVRGLHQVSKIQYRTVTELWENQDNGALQITIHKTLPCICILLSREPLDPLEPGYQAPSETHHLSEAPQQLVKAEKRISSSCEPSCLKRAALGLDVGSALYH</sequence>
<feature type="domain" description="DNA/RNA-binding protein Alba-like" evidence="4">
    <location>
        <begin position="62"/>
        <end position="127"/>
    </location>
</feature>
<dbReference type="Gene3D" id="3.30.110.20">
    <property type="entry name" value="Alba-like domain"/>
    <property type="match status" value="1"/>
</dbReference>
<evidence type="ECO:0000256" key="1">
    <source>
        <dbReference type="ARBA" id="ARBA00004123"/>
    </source>
</evidence>
<keyword evidence="6" id="KW-1185">Reference proteome</keyword>
<comment type="similarity">
    <text evidence="2">Belongs to the histone-like Alba family.</text>
</comment>
<evidence type="ECO:0000313" key="5">
    <source>
        <dbReference type="EMBL" id="TRY55831.1"/>
    </source>
</evidence>
<evidence type="ECO:0000256" key="3">
    <source>
        <dbReference type="ARBA" id="ARBA00023242"/>
    </source>
</evidence>
<protein>
    <recommendedName>
        <fullName evidence="4">DNA/RNA-binding protein Alba-like domain-containing protein</fullName>
    </recommendedName>
</protein>
<organism evidence="5 6">
    <name type="scientific">Danionella cerebrum</name>
    <dbReference type="NCBI Taxonomy" id="2873325"/>
    <lineage>
        <taxon>Eukaryota</taxon>
        <taxon>Metazoa</taxon>
        <taxon>Chordata</taxon>
        <taxon>Craniata</taxon>
        <taxon>Vertebrata</taxon>
        <taxon>Euteleostomi</taxon>
        <taxon>Actinopterygii</taxon>
        <taxon>Neopterygii</taxon>
        <taxon>Teleostei</taxon>
        <taxon>Ostariophysi</taxon>
        <taxon>Cypriniformes</taxon>
        <taxon>Danionidae</taxon>
        <taxon>Danioninae</taxon>
        <taxon>Danionella</taxon>
    </lineage>
</organism>
<dbReference type="GO" id="GO:0003723">
    <property type="term" value="F:RNA binding"/>
    <property type="evidence" value="ECO:0007669"/>
    <property type="project" value="TreeGrafter"/>
</dbReference>
<dbReference type="STRING" id="623744.A0A553MRM0"/>
<dbReference type="InterPro" id="IPR051958">
    <property type="entry name" value="Alba-like_NAB"/>
</dbReference>
<evidence type="ECO:0000256" key="2">
    <source>
        <dbReference type="ARBA" id="ARBA00008018"/>
    </source>
</evidence>
<dbReference type="EMBL" id="SRMA01027307">
    <property type="protein sequence ID" value="TRY55831.1"/>
    <property type="molecule type" value="Genomic_DNA"/>
</dbReference>
<name>A0A553MRM0_9TELE</name>
<dbReference type="SUPFAM" id="SSF82704">
    <property type="entry name" value="AlbA-like"/>
    <property type="match status" value="1"/>
</dbReference>
<accession>A0A553MRM0</accession>
<gene>
    <name evidence="5" type="ORF">DNTS_035037</name>
</gene>
<reference evidence="5 6" key="1">
    <citation type="journal article" date="2019" name="Sci. Data">
        <title>Hybrid genome assembly and annotation of Danionella translucida.</title>
        <authorList>
            <person name="Kadobianskyi M."/>
            <person name="Schulze L."/>
            <person name="Schuelke M."/>
            <person name="Judkewitz B."/>
        </authorList>
    </citation>
    <scope>NUCLEOTIDE SEQUENCE [LARGE SCALE GENOMIC DNA]</scope>
    <source>
        <strain evidence="5 6">Bolton</strain>
    </source>
</reference>
<comment type="subcellular location">
    <subcellularLocation>
        <location evidence="1">Nucleus</location>
    </subcellularLocation>
</comment>
<dbReference type="Proteomes" id="UP000316079">
    <property type="component" value="Unassembled WGS sequence"/>
</dbReference>
<evidence type="ECO:0000259" key="4">
    <source>
        <dbReference type="Pfam" id="PF01918"/>
    </source>
</evidence>
<proteinExistence type="inferred from homology"/>
<comment type="caution">
    <text evidence="5">The sequence shown here is derived from an EMBL/GenBank/DDBJ whole genome shotgun (WGS) entry which is preliminary data.</text>
</comment>
<dbReference type="OrthoDB" id="424402at2759"/>
<dbReference type="GO" id="GO:0005634">
    <property type="term" value="C:nucleus"/>
    <property type="evidence" value="ECO:0007669"/>
    <property type="project" value="UniProtKB-SubCell"/>
</dbReference>
<dbReference type="GO" id="GO:0001682">
    <property type="term" value="P:tRNA 5'-leader removal"/>
    <property type="evidence" value="ECO:0007669"/>
    <property type="project" value="TreeGrafter"/>
</dbReference>
<dbReference type="PANTHER" id="PTHR13516:SF5">
    <property type="entry name" value="RIBONUCLEASE P PROTEIN SUBUNIT P25"/>
    <property type="match status" value="1"/>
</dbReference>
<keyword evidence="3" id="KW-0539">Nucleus</keyword>